<keyword evidence="1" id="KW-1133">Transmembrane helix</keyword>
<organism evidence="2 3">
    <name type="scientific">Pasteurella atlantica</name>
    <dbReference type="NCBI Taxonomy" id="2827233"/>
    <lineage>
        <taxon>Bacteria</taxon>
        <taxon>Pseudomonadati</taxon>
        <taxon>Pseudomonadota</taxon>
        <taxon>Gammaproteobacteria</taxon>
        <taxon>Pasteurellales</taxon>
        <taxon>Pasteurellaceae</taxon>
        <taxon>Pasteurella</taxon>
    </lineage>
</organism>
<evidence type="ECO:0000256" key="1">
    <source>
        <dbReference type="SAM" id="Phobius"/>
    </source>
</evidence>
<accession>A0AAW8CI38</accession>
<name>A0AAW8CI38_9PAST</name>
<keyword evidence="1" id="KW-0812">Transmembrane</keyword>
<comment type="caution">
    <text evidence="2">The sequence shown here is derived from an EMBL/GenBank/DDBJ whole genome shotgun (WGS) entry which is preliminary data.</text>
</comment>
<evidence type="ECO:0000313" key="2">
    <source>
        <dbReference type="EMBL" id="MDP8186278.1"/>
    </source>
</evidence>
<dbReference type="AlphaFoldDB" id="A0AAW8CI38"/>
<feature type="transmembrane region" description="Helical" evidence="1">
    <location>
        <begin position="74"/>
        <end position="93"/>
    </location>
</feature>
<dbReference type="RefSeq" id="WP_211596941.1">
    <property type="nucleotide sequence ID" value="NZ_JAGRQI010000001.1"/>
</dbReference>
<feature type="transmembrane region" description="Helical" evidence="1">
    <location>
        <begin position="48"/>
        <end position="67"/>
    </location>
</feature>
<protein>
    <submittedName>
        <fullName evidence="2">Uncharacterized protein</fullName>
    </submittedName>
</protein>
<dbReference type="Proteomes" id="UP001230466">
    <property type="component" value="Unassembled WGS sequence"/>
</dbReference>
<gene>
    <name evidence="2" type="ORF">QJU78_00575</name>
</gene>
<evidence type="ECO:0000313" key="3">
    <source>
        <dbReference type="Proteomes" id="UP001230466"/>
    </source>
</evidence>
<proteinExistence type="predicted"/>
<feature type="transmembrane region" description="Helical" evidence="1">
    <location>
        <begin position="20"/>
        <end position="42"/>
    </location>
</feature>
<dbReference type="EMBL" id="JASAYJ010000001">
    <property type="protein sequence ID" value="MDP8186278.1"/>
    <property type="molecule type" value="Genomic_DNA"/>
</dbReference>
<sequence length="210" mass="23782">MEENSKQENGVEKAVKTVAIPATILAVIVPSFPAILIFLVILFFIGYFYFPSVLNLIVTALIIFAIKRKVNQKLWLIPLFFIVSFLLTVNVRLPSLISDWIMPKSTMEISLKKLTLADKTKIKFTSNVELEYKYDPLEAVTKSGFIDSGIYFKEPTIIKEEIDKTLLQMGLILSDKADIEIKVIGKTDSYVTNMTATILENKKLIAQKKK</sequence>
<reference evidence="2" key="1">
    <citation type="journal article" date="2023" name="Front. Microbiol.">
        <title>Phylogeography and host specificity of Pasteurellaceae pathogenic to sea-farmed fish in the north-east Atlantic.</title>
        <authorList>
            <person name="Gulla S."/>
            <person name="Colquhoun D.J."/>
            <person name="Olsen A.B."/>
            <person name="Spilsberg B."/>
            <person name="Lagesen K."/>
            <person name="Aakesson C.P."/>
            <person name="Strom S."/>
            <person name="Manji F."/>
            <person name="Birkbeck T.H."/>
            <person name="Nilsen H.K."/>
        </authorList>
    </citation>
    <scope>NUCLEOTIDE SEQUENCE</scope>
    <source>
        <strain evidence="2">VIB1234</strain>
    </source>
</reference>
<keyword evidence="1" id="KW-0472">Membrane</keyword>